<dbReference type="InParanoid" id="D6TPQ2"/>
<dbReference type="InterPro" id="IPR025960">
    <property type="entry name" value="RVT_N"/>
</dbReference>
<comment type="caution">
    <text evidence="2">The sequence shown here is derived from an EMBL/GenBank/DDBJ whole genome shotgun (WGS) entry which is preliminary data.</text>
</comment>
<dbReference type="InterPro" id="IPR030931">
    <property type="entry name" value="Group_II_RT_mat"/>
</dbReference>
<keyword evidence="2" id="KW-0548">Nucleotidyltransferase</keyword>
<dbReference type="GO" id="GO:0003676">
    <property type="term" value="F:nucleic acid binding"/>
    <property type="evidence" value="ECO:0007669"/>
    <property type="project" value="InterPro"/>
</dbReference>
<dbReference type="Pfam" id="PF08388">
    <property type="entry name" value="GIIM"/>
    <property type="match status" value="1"/>
</dbReference>
<dbReference type="Pfam" id="PF01844">
    <property type="entry name" value="HNH"/>
    <property type="match status" value="1"/>
</dbReference>
<dbReference type="GO" id="GO:0004519">
    <property type="term" value="F:endonuclease activity"/>
    <property type="evidence" value="ECO:0007669"/>
    <property type="project" value="InterPro"/>
</dbReference>
<accession>D6TPQ2</accession>
<dbReference type="InterPro" id="IPR013597">
    <property type="entry name" value="Mat_intron_G2"/>
</dbReference>
<dbReference type="InterPro" id="IPR000477">
    <property type="entry name" value="RT_dom"/>
</dbReference>
<dbReference type="InterPro" id="IPR043128">
    <property type="entry name" value="Rev_trsase/Diguanyl_cyclase"/>
</dbReference>
<keyword evidence="3" id="KW-1185">Reference proteome</keyword>
<dbReference type="GO" id="GO:0008270">
    <property type="term" value="F:zinc ion binding"/>
    <property type="evidence" value="ECO:0007669"/>
    <property type="project" value="InterPro"/>
</dbReference>
<dbReference type="PANTHER" id="PTHR34047">
    <property type="entry name" value="NUCLEAR INTRON MATURASE 1, MITOCHONDRIAL-RELATED"/>
    <property type="match status" value="1"/>
</dbReference>
<dbReference type="EMBL" id="ADVG01000002">
    <property type="protein sequence ID" value="EFH85666.1"/>
    <property type="molecule type" value="Genomic_DNA"/>
</dbReference>
<name>D6TPQ2_KTERA</name>
<dbReference type="InterPro" id="IPR051083">
    <property type="entry name" value="GrpII_Intron_Splice-Mob/Def"/>
</dbReference>
<feature type="domain" description="Reverse transcriptase" evidence="1">
    <location>
        <begin position="100"/>
        <end position="334"/>
    </location>
</feature>
<dbReference type="Gene3D" id="1.10.30.50">
    <property type="match status" value="1"/>
</dbReference>
<evidence type="ECO:0000313" key="2">
    <source>
        <dbReference type="EMBL" id="EFH85666.1"/>
    </source>
</evidence>
<keyword evidence="2" id="KW-0695">RNA-directed DNA polymerase</keyword>
<dbReference type="AlphaFoldDB" id="D6TPQ2"/>
<sequence>MAANTPAQTGMDAGAVSHEEVDWDSIDWNTAHRNVCRLQMRIVKATKAKKWGKVKALQRILTRSFSGKALAVRRVTENQGRKTPGVDGEIWTMPSQKAQAIQELRQRGYHPKPLRRVYIPKSSGKMRPLSIPCMRDRAMQALYLLALDPIAEVTSDPNSYGFRQERSPADAIEQCFSALSRQNSAQWILEGDIKSCFDQISHEWLLAHIPMEKVILQRWLKAGFMEKDVLHVTEEGTPQGAICSPVLANMTLNGLEKELRKKFPKHPRGGSNEKINFVRFADDFIVTGKSKEVLENEVKSLVEQFMRERGLTLSQEKTLITHIENGLDFLGQHLRKYNGKLLITPSKKNIHTFLKGIRKVIKANKQATAGNLIAQLNPKIRGWGNYHRHVVSSKTYNKVDHAIFQALWQWAKRRHPHKPHTWIKKKYFKSSGGQNWVFTGEIFGREGTLQPIRLVKASSIPIERHIKIRSEANPYDPEWETYFEKRLDVKMVHNLKGKRTLLHLWKQQGGLCPLCNRKITKLTGWHSHHIEWRSHGGRDQTGNRVLLHPECHERLHRQGLTVSKPRPSRGVRKA</sequence>
<keyword evidence="2" id="KW-0808">Transferase</keyword>
<dbReference type="NCBIfam" id="TIGR04416">
    <property type="entry name" value="group_II_RT_mat"/>
    <property type="match status" value="1"/>
</dbReference>
<dbReference type="CDD" id="cd01651">
    <property type="entry name" value="RT_G2_intron"/>
    <property type="match status" value="1"/>
</dbReference>
<dbReference type="PROSITE" id="PS50878">
    <property type="entry name" value="RT_POL"/>
    <property type="match status" value="1"/>
</dbReference>
<dbReference type="Gene3D" id="3.30.70.270">
    <property type="match status" value="1"/>
</dbReference>
<organism evidence="2 3">
    <name type="scientific">Ktedonobacter racemifer DSM 44963</name>
    <dbReference type="NCBI Taxonomy" id="485913"/>
    <lineage>
        <taxon>Bacteria</taxon>
        <taxon>Bacillati</taxon>
        <taxon>Chloroflexota</taxon>
        <taxon>Ktedonobacteria</taxon>
        <taxon>Ktedonobacterales</taxon>
        <taxon>Ktedonobacteraceae</taxon>
        <taxon>Ktedonobacter</taxon>
    </lineage>
</organism>
<protein>
    <submittedName>
        <fullName evidence="2">RNA-directed DNA polymerase</fullName>
        <ecNumber evidence="2">2.7.7.49</ecNumber>
    </submittedName>
</protein>
<dbReference type="SMART" id="SM00507">
    <property type="entry name" value="HNHc"/>
    <property type="match status" value="1"/>
</dbReference>
<dbReference type="RefSeq" id="WP_007909343.1">
    <property type="nucleotide sequence ID" value="NZ_ADVG01000002.1"/>
</dbReference>
<reference evidence="2 3" key="1">
    <citation type="journal article" date="2011" name="Stand. Genomic Sci.">
        <title>Non-contiguous finished genome sequence and contextual data of the filamentous soil bacterium Ktedonobacter racemifer type strain (SOSP1-21).</title>
        <authorList>
            <person name="Chang Y.J."/>
            <person name="Land M."/>
            <person name="Hauser L."/>
            <person name="Chertkov O."/>
            <person name="Del Rio T.G."/>
            <person name="Nolan M."/>
            <person name="Copeland A."/>
            <person name="Tice H."/>
            <person name="Cheng J.F."/>
            <person name="Lucas S."/>
            <person name="Han C."/>
            <person name="Goodwin L."/>
            <person name="Pitluck S."/>
            <person name="Ivanova N."/>
            <person name="Ovchinikova G."/>
            <person name="Pati A."/>
            <person name="Chen A."/>
            <person name="Palaniappan K."/>
            <person name="Mavromatis K."/>
            <person name="Liolios K."/>
            <person name="Brettin T."/>
            <person name="Fiebig A."/>
            <person name="Rohde M."/>
            <person name="Abt B."/>
            <person name="Goker M."/>
            <person name="Detter J.C."/>
            <person name="Woyke T."/>
            <person name="Bristow J."/>
            <person name="Eisen J.A."/>
            <person name="Markowitz V."/>
            <person name="Hugenholtz P."/>
            <person name="Kyrpides N.C."/>
            <person name="Klenk H.P."/>
            <person name="Lapidus A."/>
        </authorList>
    </citation>
    <scope>NUCLEOTIDE SEQUENCE [LARGE SCALE GENOMIC DNA]</scope>
    <source>
        <strain evidence="3">DSM 44963</strain>
    </source>
</reference>
<dbReference type="PANTHER" id="PTHR34047:SF10">
    <property type="entry name" value="GROUP II INTRON-ASSOCIATED OPEN READING FRAME"/>
    <property type="match status" value="1"/>
</dbReference>
<dbReference type="Gene3D" id="3.10.10.10">
    <property type="entry name" value="HIV Type 1 Reverse Transcriptase, subunit A, domain 1"/>
    <property type="match status" value="1"/>
</dbReference>
<dbReference type="eggNOG" id="COG3344">
    <property type="taxonomic scope" value="Bacteria"/>
</dbReference>
<dbReference type="Proteomes" id="UP000004508">
    <property type="component" value="Unassembled WGS sequence"/>
</dbReference>
<dbReference type="EC" id="2.7.7.49" evidence="2"/>
<proteinExistence type="predicted"/>
<gene>
    <name evidence="2" type="ORF">Krac_6895</name>
</gene>
<dbReference type="InterPro" id="IPR043502">
    <property type="entry name" value="DNA/RNA_pol_sf"/>
</dbReference>
<dbReference type="CDD" id="cd00085">
    <property type="entry name" value="HNHc"/>
    <property type="match status" value="1"/>
</dbReference>
<dbReference type="Pfam" id="PF13655">
    <property type="entry name" value="RVT_N"/>
    <property type="match status" value="1"/>
</dbReference>
<dbReference type="InterPro" id="IPR003615">
    <property type="entry name" value="HNH_nuc"/>
</dbReference>
<dbReference type="SUPFAM" id="SSF56672">
    <property type="entry name" value="DNA/RNA polymerases"/>
    <property type="match status" value="1"/>
</dbReference>
<dbReference type="Pfam" id="PF00078">
    <property type="entry name" value="RVT_1"/>
    <property type="match status" value="1"/>
</dbReference>
<dbReference type="InterPro" id="IPR002711">
    <property type="entry name" value="HNH"/>
</dbReference>
<evidence type="ECO:0000259" key="1">
    <source>
        <dbReference type="PROSITE" id="PS50878"/>
    </source>
</evidence>
<evidence type="ECO:0000313" key="3">
    <source>
        <dbReference type="Proteomes" id="UP000004508"/>
    </source>
</evidence>
<dbReference type="GO" id="GO:0003964">
    <property type="term" value="F:RNA-directed DNA polymerase activity"/>
    <property type="evidence" value="ECO:0007669"/>
    <property type="project" value="UniProtKB-KW"/>
</dbReference>